<protein>
    <submittedName>
        <fullName evidence="1">Uncharacterized protein</fullName>
    </submittedName>
</protein>
<evidence type="ECO:0000313" key="1">
    <source>
        <dbReference type="EMBL" id="KHS42308.1"/>
    </source>
</evidence>
<proteinExistence type="predicted"/>
<gene>
    <name evidence="1" type="ORF">NJ75_04215</name>
</gene>
<accession>A0A0B8ZYT5</accession>
<organism evidence="1 2">
    <name type="scientific">Novosphingobium subterraneum</name>
    <dbReference type="NCBI Taxonomy" id="48936"/>
    <lineage>
        <taxon>Bacteria</taxon>
        <taxon>Pseudomonadati</taxon>
        <taxon>Pseudomonadota</taxon>
        <taxon>Alphaproteobacteria</taxon>
        <taxon>Sphingomonadales</taxon>
        <taxon>Sphingomonadaceae</taxon>
        <taxon>Novosphingobium</taxon>
    </lineage>
</organism>
<name>A0A0B8ZYT5_9SPHN</name>
<keyword evidence="2" id="KW-1185">Reference proteome</keyword>
<comment type="caution">
    <text evidence="1">The sequence shown here is derived from an EMBL/GenBank/DDBJ whole genome shotgun (WGS) entry which is preliminary data.</text>
</comment>
<reference evidence="1 2" key="1">
    <citation type="submission" date="2014-10" db="EMBL/GenBank/DDBJ databases">
        <title>Draft genome sequence of Novosphingobium subterraneum DSM 12447.</title>
        <authorList>
            <person name="Gan H.M."/>
            <person name="Gan H.Y."/>
            <person name="Savka M.A."/>
        </authorList>
    </citation>
    <scope>NUCLEOTIDE SEQUENCE [LARGE SCALE GENOMIC DNA]</scope>
    <source>
        <strain evidence="1 2">DSM 12447</strain>
    </source>
</reference>
<evidence type="ECO:0000313" key="2">
    <source>
        <dbReference type="Proteomes" id="UP000031338"/>
    </source>
</evidence>
<dbReference type="RefSeq" id="WP_039337870.1">
    <property type="nucleotide sequence ID" value="NZ_JRVC01000030.1"/>
</dbReference>
<sequence>MNALTKSLDIPAFDPISYDAALRAASIRAQHSFFDQHVIEDEFGCFLAIDEGDYNALPQDLIDRIVHSVPGMMADDFDEANIARAASFMSVVMDPEWDADCPF</sequence>
<dbReference type="EMBL" id="JRVC01000030">
    <property type="protein sequence ID" value="KHS42308.1"/>
    <property type="molecule type" value="Genomic_DNA"/>
</dbReference>
<dbReference type="AlphaFoldDB" id="A0A0B8ZYT5"/>
<dbReference type="Proteomes" id="UP000031338">
    <property type="component" value="Unassembled WGS sequence"/>
</dbReference>
<dbReference type="PATRIC" id="fig|48936.3.peg.4247"/>